<keyword evidence="6" id="KW-1185">Reference proteome</keyword>
<dbReference type="InterPro" id="IPR032508">
    <property type="entry name" value="FecR_C"/>
</dbReference>
<evidence type="ECO:0000313" key="6">
    <source>
        <dbReference type="Proteomes" id="UP000265926"/>
    </source>
</evidence>
<dbReference type="OrthoDB" id="1098987at2"/>
<feature type="domain" description="FecR protein" evidence="3">
    <location>
        <begin position="122"/>
        <end position="213"/>
    </location>
</feature>
<feature type="transmembrane region" description="Helical" evidence="2">
    <location>
        <begin position="85"/>
        <end position="106"/>
    </location>
</feature>
<feature type="compositionally biased region" description="Basic and acidic residues" evidence="1">
    <location>
        <begin position="7"/>
        <end position="16"/>
    </location>
</feature>
<accession>A0A399T2Y0</accession>
<dbReference type="PANTHER" id="PTHR30273">
    <property type="entry name" value="PERIPLASMIC SIGNAL SENSOR AND SIGMA FACTOR ACTIVATOR FECR-RELATED"/>
    <property type="match status" value="1"/>
</dbReference>
<dbReference type="PANTHER" id="PTHR30273:SF2">
    <property type="entry name" value="PROTEIN FECR"/>
    <property type="match status" value="1"/>
</dbReference>
<dbReference type="Pfam" id="PF04773">
    <property type="entry name" value="FecR"/>
    <property type="match status" value="1"/>
</dbReference>
<gene>
    <name evidence="5" type="ORF">D1614_06045</name>
</gene>
<reference evidence="5 6" key="1">
    <citation type="submission" date="2018-08" db="EMBL/GenBank/DDBJ databases">
        <title>Pallidiluteibacterium maritimus gen. nov., sp. nov., isolated from coastal sediment.</title>
        <authorList>
            <person name="Zhou L.Y."/>
        </authorList>
    </citation>
    <scope>NUCLEOTIDE SEQUENCE [LARGE SCALE GENOMIC DNA]</scope>
    <source>
        <strain evidence="5 6">XSD2</strain>
    </source>
</reference>
<dbReference type="AlphaFoldDB" id="A0A399T2Y0"/>
<dbReference type="EMBL" id="QWGR01000003">
    <property type="protein sequence ID" value="RIJ49122.1"/>
    <property type="molecule type" value="Genomic_DNA"/>
</dbReference>
<keyword evidence="2" id="KW-1133">Transmembrane helix</keyword>
<evidence type="ECO:0000313" key="5">
    <source>
        <dbReference type="EMBL" id="RIJ49122.1"/>
    </source>
</evidence>
<dbReference type="Gene3D" id="2.60.120.1440">
    <property type="match status" value="1"/>
</dbReference>
<protein>
    <submittedName>
        <fullName evidence="5">DUF4974 domain-containing protein</fullName>
    </submittedName>
</protein>
<evidence type="ECO:0000259" key="4">
    <source>
        <dbReference type="Pfam" id="PF16344"/>
    </source>
</evidence>
<name>A0A399T2Y0_9BACT</name>
<dbReference type="InterPro" id="IPR012373">
    <property type="entry name" value="Ferrdict_sens_TM"/>
</dbReference>
<sequence length="340" mass="38946">MKKRIHHIFEKGKDQNTDTPESQEMLALFHSPENEFAIKEKLLDDLSLANSNNTSASPDFKTIFTRVWTKIEQTKSPRKANVRHLTYIGKIAAAVVIGIITGVYAMHITSVPKEPVYYTSHSPKGSVSEMILPDGSVIFLNADSRVRYSVEGANGNREVFLEGEAWFDVKKDSTRPFVVHTPYYDVNVTGTQFNIKTYENDNEIATTLEEGQIIIQSTRNFILAQDIIVEPGEQVVLNKESRELYIKEVNPKWFSSWKDNKLIFVNMNMKDLVMLLERKYGVEIDVKSKEILELHFDGTIKNESIIEFLDIIKETLPINYTIVGQKIEIANDITKLKRRN</sequence>
<dbReference type="Pfam" id="PF16344">
    <property type="entry name" value="FecR_C"/>
    <property type="match status" value="1"/>
</dbReference>
<keyword evidence="2" id="KW-0812">Transmembrane</keyword>
<dbReference type="Gene3D" id="3.55.50.30">
    <property type="match status" value="1"/>
</dbReference>
<keyword evidence="2" id="KW-0472">Membrane</keyword>
<dbReference type="Proteomes" id="UP000265926">
    <property type="component" value="Unassembled WGS sequence"/>
</dbReference>
<evidence type="ECO:0000259" key="3">
    <source>
        <dbReference type="Pfam" id="PF04773"/>
    </source>
</evidence>
<dbReference type="InterPro" id="IPR006860">
    <property type="entry name" value="FecR"/>
</dbReference>
<comment type="caution">
    <text evidence="5">The sequence shown here is derived from an EMBL/GenBank/DDBJ whole genome shotgun (WGS) entry which is preliminary data.</text>
</comment>
<proteinExistence type="predicted"/>
<organism evidence="5 6">
    <name type="scientific">Maribellus luteus</name>
    <dbReference type="NCBI Taxonomy" id="2305463"/>
    <lineage>
        <taxon>Bacteria</taxon>
        <taxon>Pseudomonadati</taxon>
        <taxon>Bacteroidota</taxon>
        <taxon>Bacteroidia</taxon>
        <taxon>Marinilabiliales</taxon>
        <taxon>Prolixibacteraceae</taxon>
        <taxon>Maribellus</taxon>
    </lineage>
</organism>
<evidence type="ECO:0000256" key="2">
    <source>
        <dbReference type="SAM" id="Phobius"/>
    </source>
</evidence>
<feature type="region of interest" description="Disordered" evidence="1">
    <location>
        <begin position="1"/>
        <end position="20"/>
    </location>
</feature>
<dbReference type="RefSeq" id="WP_119437008.1">
    <property type="nucleotide sequence ID" value="NZ_QWGR01000003.1"/>
</dbReference>
<evidence type="ECO:0000256" key="1">
    <source>
        <dbReference type="SAM" id="MobiDB-lite"/>
    </source>
</evidence>
<dbReference type="GO" id="GO:0016989">
    <property type="term" value="F:sigma factor antagonist activity"/>
    <property type="evidence" value="ECO:0007669"/>
    <property type="project" value="TreeGrafter"/>
</dbReference>
<feature type="domain" description="Protein FecR C-terminal" evidence="4">
    <location>
        <begin position="261"/>
        <end position="329"/>
    </location>
</feature>